<dbReference type="InterPro" id="IPR022259">
    <property type="entry name" value="Acessory_Sec_prot_Asp3"/>
</dbReference>
<organism evidence="1 2">
    <name type="scientific">Enterococcus gallinarum</name>
    <dbReference type="NCBI Taxonomy" id="1353"/>
    <lineage>
        <taxon>Bacteria</taxon>
        <taxon>Bacillati</taxon>
        <taxon>Bacillota</taxon>
        <taxon>Bacilli</taxon>
        <taxon>Lactobacillales</taxon>
        <taxon>Enterococcaceae</taxon>
        <taxon>Enterococcus</taxon>
    </lineage>
</organism>
<dbReference type="GO" id="GO:0015031">
    <property type="term" value="P:protein transport"/>
    <property type="evidence" value="ECO:0007669"/>
    <property type="project" value="InterPro"/>
</dbReference>
<evidence type="ECO:0000313" key="2">
    <source>
        <dbReference type="Proteomes" id="UP001183682"/>
    </source>
</evidence>
<comment type="caution">
    <text evidence="1">The sequence shown here is derived from an EMBL/GenBank/DDBJ whole genome shotgun (WGS) entry which is preliminary data.</text>
</comment>
<proteinExistence type="predicted"/>
<dbReference type="NCBIfam" id="TIGR03711">
    <property type="entry name" value="acc_sec_asp3"/>
    <property type="match status" value="1"/>
</dbReference>
<protein>
    <submittedName>
        <fullName evidence="1">Accessory Sec system protein Asp3</fullName>
    </submittedName>
</protein>
<dbReference type="AlphaFoldDB" id="A0AAE4HSI5"/>
<reference evidence="1" key="1">
    <citation type="submission" date="2023-03" db="EMBL/GenBank/DDBJ databases">
        <authorList>
            <person name="Shen W."/>
            <person name="Cai J."/>
        </authorList>
    </citation>
    <scope>NUCLEOTIDE SEQUENCE</scope>
    <source>
        <strain evidence="1">K69-2</strain>
    </source>
</reference>
<sequence>MNRMYRIKWGIDFNDNYNYGAKIAYTSSGDVAYSSPLMPPGVSIKSWYSKTEFHSSRKSPMLPMLLPGHEYELTLHAEFDRKEAVQLLVEFFDKDGFFLEKLVFETSQESFRFPQNATDYQIHMVNKKHQQILFKELVLSTKENQALAVVPIGANSGSNSGANIVAVTPLMGESAALSVVFEKQNSYVKEYSLPDCEAGLFIEPGVTAASSFLEVLLEQIYQRIDNPDQITLKMGQNFSLLESCYHDDFSILALLFAKPNKETESTELMHRLQKKIVLNRRALNVLENLKENRKKST</sequence>
<dbReference type="RefSeq" id="WP_311809861.1">
    <property type="nucleotide sequence ID" value="NZ_JARPZN010000004.1"/>
</dbReference>
<dbReference type="Pfam" id="PF15432">
    <property type="entry name" value="Sec-ASP3"/>
    <property type="match status" value="1"/>
</dbReference>
<dbReference type="EMBL" id="JARPZN010000004">
    <property type="protein sequence ID" value="MDT2690089.1"/>
    <property type="molecule type" value="Genomic_DNA"/>
</dbReference>
<evidence type="ECO:0000313" key="1">
    <source>
        <dbReference type="EMBL" id="MDT2690089.1"/>
    </source>
</evidence>
<name>A0AAE4HSI5_ENTGA</name>
<gene>
    <name evidence="1" type="primary">asp3</name>
    <name evidence="1" type="ORF">P7E30_07705</name>
</gene>
<dbReference type="Proteomes" id="UP001183682">
    <property type="component" value="Unassembled WGS sequence"/>
</dbReference>
<accession>A0AAE4HSI5</accession>